<dbReference type="Proteomes" id="UP000798662">
    <property type="component" value="Chromosome 2"/>
</dbReference>
<accession>A0ACC3C2Z1</accession>
<sequence>MAAVTQADDGGSRGGRDGGGGENGGGGDGGGGAMTAVTGGGDELRLEVWGEDGEEPEPAEADDAHSADGGVRVDGGAPTSADAPTVARWGSAAAVATTGARDGDGGGGGGGGRAVAAATGGGDELHLGVMGEAGAREAAMADEAFPTGGGVLGDGGASIGAVAPGVAGRGYTSAVVSAGCGGSHCAATASAGDGVAWSPSGEGDGGGGGGGSSGGDSPLPRRFARMTRSLSHILWTTGPAVLRRRRKSVWAATGGGGRAAAAGADATVGSGSGSSGSGVFVAGVEVDRVLRVVLRLRTSVAAAVTSWARRSLGASAGGGGLLNRFSSLWGVAKGGGRPWDRPASAVAAVAVPLVLFWVLLYGLAGVGRAGGGSSLLMGRAGGGGPRSLLPLSGDPPRWPYAAVYEHRRGLGDGDETTRVVLRVRPGAGAAEVGAALTALTTADFGYDLVGLDVWFPPPTRCGGRRRPCAAGGRGDRVDAAALAAARAYHWRFGSYRVVLLAPSAAGSGTGAVAAAMLAAGAAATPAPPPSSTAEAGAHASTPDAGGVLPAPPAHADPLTLFLDSAVQVSPHFYTWLSAAAVSYGGRPDVAGYTLLLPGEDESPPAASMGGRRVATTAAVAPTAEEKEAVAGMAVLQQRLRWAAYAPAPTAWRRFRTYAAAAADPASALSLAALPPPPTTAPDAAGGGLAAAAVAAAVVAAAVDDGGVSDLIALYARYMAVMDLATVGLDAAGEGAAPRLARQLPTAVIADATASAAALAAAAATAADVAAVGTGGRRTSPSTPSAPRPAMLLGALSSAAAAAGLPALRDGLLRPAVVVDMPAFGGGSASAFAAAAAGPPRANRWAAHDAAFAFPANPGRLNWGGWPVLRQDAASDAGVATVVDAVVAAASADHPTPPHVLVLTVGADATLLGGLSLACHFSEPTRTGVSAPVAAAAASMGIVPTAPAAPVVVFAITSPDVERVLSLLPPLYPNGTTPLVLSTPPTAGATGATARRDALVGALLRRGVGVSVVDAPSAAAASLSSALAATAAAAAAPPPGVDVVGTLPLGGGSGGGGGADRDGGGGVSSVVALAPTAAALRLWHTALRVGATGGPVVALPPPPGGAGGVRLGLGVPPDAPGRAAEEALVGAVLAPPPPAAEGAAGDGGVGGHGRRGWVWHTRVKACVPTARPPPGGSGHAGHGIGGGGGGGEAGADTLSVAQLGRELAASAAAAAAAAAAAPPAVVAAATGGGGGGALREEVVVRGGHRYLRTWRRVKLADWARAHPGGVAGTG</sequence>
<dbReference type="EMBL" id="CM020619">
    <property type="protein sequence ID" value="KAK1864570.1"/>
    <property type="molecule type" value="Genomic_DNA"/>
</dbReference>
<organism evidence="1 2">
    <name type="scientific">Pyropia yezoensis</name>
    <name type="common">Susabi-nori</name>
    <name type="synonym">Porphyra yezoensis</name>
    <dbReference type="NCBI Taxonomy" id="2788"/>
    <lineage>
        <taxon>Eukaryota</taxon>
        <taxon>Rhodophyta</taxon>
        <taxon>Bangiophyceae</taxon>
        <taxon>Bangiales</taxon>
        <taxon>Bangiaceae</taxon>
        <taxon>Pyropia</taxon>
    </lineage>
</organism>
<evidence type="ECO:0000313" key="1">
    <source>
        <dbReference type="EMBL" id="KAK1864570.1"/>
    </source>
</evidence>
<proteinExistence type="predicted"/>
<keyword evidence="2" id="KW-1185">Reference proteome</keyword>
<name>A0ACC3C2Z1_PYRYE</name>
<evidence type="ECO:0000313" key="2">
    <source>
        <dbReference type="Proteomes" id="UP000798662"/>
    </source>
</evidence>
<comment type="caution">
    <text evidence="1">The sequence shown here is derived from an EMBL/GenBank/DDBJ whole genome shotgun (WGS) entry which is preliminary data.</text>
</comment>
<reference evidence="1" key="1">
    <citation type="submission" date="2019-11" db="EMBL/GenBank/DDBJ databases">
        <title>Nori genome reveals adaptations in red seaweeds to the harsh intertidal environment.</title>
        <authorList>
            <person name="Wang D."/>
            <person name="Mao Y."/>
        </authorList>
    </citation>
    <scope>NUCLEOTIDE SEQUENCE</scope>
    <source>
        <tissue evidence="1">Gametophyte</tissue>
    </source>
</reference>
<gene>
    <name evidence="1" type="ORF">I4F81_007116</name>
</gene>
<protein>
    <submittedName>
        <fullName evidence="1">Uncharacterized protein</fullName>
    </submittedName>
</protein>